<evidence type="ECO:0000256" key="7">
    <source>
        <dbReference type="ARBA" id="ARBA00049120"/>
    </source>
</evidence>
<evidence type="ECO:0000256" key="5">
    <source>
        <dbReference type="ARBA" id="ARBA00022691"/>
    </source>
</evidence>
<dbReference type="AlphaFoldDB" id="X1D126"/>
<evidence type="ECO:0000256" key="3">
    <source>
        <dbReference type="ARBA" id="ARBA00022603"/>
    </source>
</evidence>
<accession>X1D126</accession>
<keyword evidence="5" id="KW-0949">S-adenosyl-L-methionine</keyword>
<sequence>MLACMFGRNVVLVELEEKFCKMMCDNWELVKMKPQLGCQMGTCQIIQGDARNLEGLLADKIITSPPYAEQPLPSRTDYGILGHPEGCKCNFCRKNRGNKGAIQGYRQADKIITSPPFGEATQKLPKNYHIPITGSPLSKGTDEVKLARYSDNPDNLGNLPYGD</sequence>
<evidence type="ECO:0000256" key="6">
    <source>
        <dbReference type="ARBA" id="ARBA00022747"/>
    </source>
</evidence>
<dbReference type="GO" id="GO:0015667">
    <property type="term" value="F:site-specific DNA-methyltransferase (cytosine-N4-specific) activity"/>
    <property type="evidence" value="ECO:0007669"/>
    <property type="project" value="UniProtKB-EC"/>
</dbReference>
<dbReference type="InterPro" id="IPR029063">
    <property type="entry name" value="SAM-dependent_MTases_sf"/>
</dbReference>
<keyword evidence="6" id="KW-0680">Restriction system</keyword>
<dbReference type="PROSITE" id="PS00093">
    <property type="entry name" value="N4_MTASE"/>
    <property type="match status" value="1"/>
</dbReference>
<evidence type="ECO:0000256" key="1">
    <source>
        <dbReference type="ARBA" id="ARBA00010203"/>
    </source>
</evidence>
<name>X1D126_9ZZZZ</name>
<dbReference type="GO" id="GO:0032259">
    <property type="term" value="P:methylation"/>
    <property type="evidence" value="ECO:0007669"/>
    <property type="project" value="UniProtKB-KW"/>
</dbReference>
<gene>
    <name evidence="8" type="ORF">S01H4_61872</name>
</gene>
<feature type="non-terminal residue" evidence="8">
    <location>
        <position position="163"/>
    </location>
</feature>
<dbReference type="GO" id="GO:0009307">
    <property type="term" value="P:DNA restriction-modification system"/>
    <property type="evidence" value="ECO:0007669"/>
    <property type="project" value="UniProtKB-KW"/>
</dbReference>
<comment type="caution">
    <text evidence="8">The sequence shown here is derived from an EMBL/GenBank/DDBJ whole genome shotgun (WGS) entry which is preliminary data.</text>
</comment>
<dbReference type="SUPFAM" id="SSF53335">
    <property type="entry name" value="S-adenosyl-L-methionine-dependent methyltransferases"/>
    <property type="match status" value="1"/>
</dbReference>
<evidence type="ECO:0000256" key="2">
    <source>
        <dbReference type="ARBA" id="ARBA00012185"/>
    </source>
</evidence>
<evidence type="ECO:0000256" key="4">
    <source>
        <dbReference type="ARBA" id="ARBA00022679"/>
    </source>
</evidence>
<comment type="catalytic activity">
    <reaction evidence="7">
        <text>a 2'-deoxycytidine in DNA + S-adenosyl-L-methionine = an N(4)-methyl-2'-deoxycytidine in DNA + S-adenosyl-L-homocysteine + H(+)</text>
        <dbReference type="Rhea" id="RHEA:16857"/>
        <dbReference type="Rhea" id="RHEA-COMP:11369"/>
        <dbReference type="Rhea" id="RHEA-COMP:13674"/>
        <dbReference type="ChEBI" id="CHEBI:15378"/>
        <dbReference type="ChEBI" id="CHEBI:57856"/>
        <dbReference type="ChEBI" id="CHEBI:59789"/>
        <dbReference type="ChEBI" id="CHEBI:85452"/>
        <dbReference type="ChEBI" id="CHEBI:137933"/>
        <dbReference type="EC" id="2.1.1.113"/>
    </reaction>
</comment>
<dbReference type="InterPro" id="IPR017985">
    <property type="entry name" value="MeTrfase_CN4_CS"/>
</dbReference>
<organism evidence="8">
    <name type="scientific">marine sediment metagenome</name>
    <dbReference type="NCBI Taxonomy" id="412755"/>
    <lineage>
        <taxon>unclassified sequences</taxon>
        <taxon>metagenomes</taxon>
        <taxon>ecological metagenomes</taxon>
    </lineage>
</organism>
<dbReference type="EMBL" id="BART01036787">
    <property type="protein sequence ID" value="GAH14506.1"/>
    <property type="molecule type" value="Genomic_DNA"/>
</dbReference>
<keyword evidence="4" id="KW-0808">Transferase</keyword>
<dbReference type="GO" id="GO:0003677">
    <property type="term" value="F:DNA binding"/>
    <property type="evidence" value="ECO:0007669"/>
    <property type="project" value="InterPro"/>
</dbReference>
<proteinExistence type="inferred from homology"/>
<keyword evidence="3" id="KW-0489">Methyltransferase</keyword>
<evidence type="ECO:0000313" key="8">
    <source>
        <dbReference type="EMBL" id="GAH14506.1"/>
    </source>
</evidence>
<protein>
    <recommendedName>
        <fullName evidence="2">site-specific DNA-methyltransferase (cytosine-N(4)-specific)</fullName>
        <ecNumber evidence="2">2.1.1.113</ecNumber>
    </recommendedName>
</protein>
<dbReference type="EC" id="2.1.1.113" evidence="2"/>
<reference evidence="8" key="1">
    <citation type="journal article" date="2014" name="Front. Microbiol.">
        <title>High frequency of phylogenetically diverse reductive dehalogenase-homologous genes in deep subseafloor sedimentary metagenomes.</title>
        <authorList>
            <person name="Kawai M."/>
            <person name="Futagami T."/>
            <person name="Toyoda A."/>
            <person name="Takaki Y."/>
            <person name="Nishi S."/>
            <person name="Hori S."/>
            <person name="Arai W."/>
            <person name="Tsubouchi T."/>
            <person name="Morono Y."/>
            <person name="Uchiyama I."/>
            <person name="Ito T."/>
            <person name="Fujiyama A."/>
            <person name="Inagaki F."/>
            <person name="Takami H."/>
        </authorList>
    </citation>
    <scope>NUCLEOTIDE SEQUENCE</scope>
    <source>
        <strain evidence="8">Expedition CK06-06</strain>
    </source>
</reference>
<comment type="similarity">
    <text evidence="1">Belongs to the N(4)/N(6)-methyltransferase family. N(4) subfamily.</text>
</comment>